<accession>A0A2X1N5S8</accession>
<organism evidence="2 3">
    <name type="scientific">Escherichia coli</name>
    <dbReference type="NCBI Taxonomy" id="562"/>
    <lineage>
        <taxon>Bacteria</taxon>
        <taxon>Pseudomonadati</taxon>
        <taxon>Pseudomonadota</taxon>
        <taxon>Gammaproteobacteria</taxon>
        <taxon>Enterobacterales</taxon>
        <taxon>Enterobacteriaceae</taxon>
        <taxon>Escherichia</taxon>
    </lineage>
</organism>
<evidence type="ECO:0000256" key="1">
    <source>
        <dbReference type="SAM" id="MobiDB-lite"/>
    </source>
</evidence>
<sequence>MVEAKEHGSDTENELRGKNTVTADSEGPAVRRLAPSELVELRQDMAESSAWAKAELKRRRAEKNQKKSEHGMGNGIKSE</sequence>
<feature type="region of interest" description="Disordered" evidence="1">
    <location>
        <begin position="56"/>
        <end position="79"/>
    </location>
</feature>
<dbReference type="AlphaFoldDB" id="A0A2X1N5S8"/>
<dbReference type="EMBL" id="UASD01000009">
    <property type="protein sequence ID" value="SPX16718.1"/>
    <property type="molecule type" value="Genomic_DNA"/>
</dbReference>
<name>A0A2X1N5S8_ECOLX</name>
<reference evidence="2 3" key="1">
    <citation type="submission" date="2018-06" db="EMBL/GenBank/DDBJ databases">
        <authorList>
            <consortium name="Pathogen Informatics"/>
            <person name="Doyle S."/>
        </authorList>
    </citation>
    <scope>NUCLEOTIDE SEQUENCE [LARGE SCALE GENOMIC DNA]</scope>
    <source>
        <strain evidence="2 3">NCTC9073</strain>
    </source>
</reference>
<protein>
    <submittedName>
        <fullName evidence="2">Uncharacterized protein</fullName>
    </submittedName>
</protein>
<proteinExistence type="predicted"/>
<evidence type="ECO:0000313" key="2">
    <source>
        <dbReference type="EMBL" id="SPX16718.1"/>
    </source>
</evidence>
<feature type="region of interest" description="Disordered" evidence="1">
    <location>
        <begin position="1"/>
        <end position="32"/>
    </location>
</feature>
<evidence type="ECO:0000313" key="3">
    <source>
        <dbReference type="Proteomes" id="UP000250780"/>
    </source>
</evidence>
<feature type="compositionally biased region" description="Basic and acidic residues" evidence="1">
    <location>
        <begin position="1"/>
        <end position="17"/>
    </location>
</feature>
<dbReference type="Proteomes" id="UP000250780">
    <property type="component" value="Unassembled WGS sequence"/>
</dbReference>
<gene>
    <name evidence="2" type="ORF">NCTC9073_04499</name>
</gene>